<dbReference type="Pfam" id="PF12838">
    <property type="entry name" value="Fer4_7"/>
    <property type="match status" value="2"/>
</dbReference>
<dbReference type="PROSITE" id="PS51379">
    <property type="entry name" value="4FE4S_FER_2"/>
    <property type="match status" value="3"/>
</dbReference>
<dbReference type="Gene3D" id="3.30.70.20">
    <property type="match status" value="2"/>
</dbReference>
<dbReference type="PROSITE" id="PS00198">
    <property type="entry name" value="4FE4S_FER_1"/>
    <property type="match status" value="1"/>
</dbReference>
<comment type="caution">
    <text evidence="6">The sequence shown here is derived from an EMBL/GenBank/DDBJ whole genome shotgun (WGS) entry which is preliminary data.</text>
</comment>
<dbReference type="Proteomes" id="UP001621714">
    <property type="component" value="Unassembled WGS sequence"/>
</dbReference>
<sequence>MMNTSLNLLARERALASLPPQLVQQIEPVTFRSRGHLLIIGPEDLGRLAADRLPMMSSITLLANGQISSQDDLHLEQAFNAGQQAKLLYTPLVSLKGWMGQFELQVMTEDQQPLNPAQALIGQPYFDLVLDLSAQPVLAVELPPAGYFARALEAQAPIQALLDQTLIEELQSLQGEFDKPRYIQVNHDLCAHGDRGQVGCQRCLDVCPADALSSQAMPPYHDLTIQVEQSLCHGAGSCATACPTGALSWVQPQPATQLARLRQLLTIYREEGGEQAVVYFYAEDTPPDLAQLPAEVIPCALEEAASVGMDMWMALLTSGARAVAIQLTPDTPPTLRALIEREVRLAGLLLEALGHPAQRISWIEQQGEAPHAADWARLPPEQATWEISDPYPWEGKRATLNAALERLYEQAEAAQPVVALPSGAPFGQVKLAEADCTLCMSCVSICPTQALLGGQTTPELHFNEGSCVQCGLCVAACPEKALTLEARFVVAPGERLEARLLKSEPPFHCIRCAKPFATQSAIHNIMKKLEAHPYFQGEAAQRLQMCEDCRVRDSYLELARDPEAQLRL</sequence>
<accession>A0ABW8Q0G7</accession>
<keyword evidence="1" id="KW-0004">4Fe-4S</keyword>
<dbReference type="InterPro" id="IPR017896">
    <property type="entry name" value="4Fe4S_Fe-S-bd"/>
</dbReference>
<evidence type="ECO:0000256" key="2">
    <source>
        <dbReference type="ARBA" id="ARBA00022723"/>
    </source>
</evidence>
<evidence type="ECO:0000256" key="4">
    <source>
        <dbReference type="ARBA" id="ARBA00023014"/>
    </source>
</evidence>
<organism evidence="6 7">
    <name type="scientific">Marinospirillum alkalitolerans</name>
    <dbReference type="NCBI Taxonomy" id="3123374"/>
    <lineage>
        <taxon>Bacteria</taxon>
        <taxon>Pseudomonadati</taxon>
        <taxon>Pseudomonadota</taxon>
        <taxon>Gammaproteobacteria</taxon>
        <taxon>Oceanospirillales</taxon>
        <taxon>Oceanospirillaceae</taxon>
        <taxon>Marinospirillum</taxon>
    </lineage>
</organism>
<feature type="domain" description="4Fe-4S ferredoxin-type" evidence="5">
    <location>
        <begin position="458"/>
        <end position="487"/>
    </location>
</feature>
<dbReference type="PANTHER" id="PTHR43687:SF4">
    <property type="entry name" value="BLR5484 PROTEIN"/>
    <property type="match status" value="1"/>
</dbReference>
<evidence type="ECO:0000259" key="5">
    <source>
        <dbReference type="PROSITE" id="PS51379"/>
    </source>
</evidence>
<evidence type="ECO:0000313" key="6">
    <source>
        <dbReference type="EMBL" id="MFK7161634.1"/>
    </source>
</evidence>
<keyword evidence="2" id="KW-0479">Metal-binding</keyword>
<dbReference type="RefSeq" id="WP_405340832.1">
    <property type="nucleotide sequence ID" value="NZ_JBANFI010000007.1"/>
</dbReference>
<dbReference type="EMBL" id="JBANFI010000007">
    <property type="protein sequence ID" value="MFK7161634.1"/>
    <property type="molecule type" value="Genomic_DNA"/>
</dbReference>
<proteinExistence type="predicted"/>
<keyword evidence="4" id="KW-0411">Iron-sulfur</keyword>
<evidence type="ECO:0000256" key="3">
    <source>
        <dbReference type="ARBA" id="ARBA00023004"/>
    </source>
</evidence>
<protein>
    <submittedName>
        <fullName evidence="6">4Fe-4S binding protein</fullName>
    </submittedName>
</protein>
<dbReference type="PANTHER" id="PTHR43687">
    <property type="entry name" value="ADENYLYLSULFATE REDUCTASE, BETA SUBUNIT"/>
    <property type="match status" value="1"/>
</dbReference>
<keyword evidence="3" id="KW-0408">Iron</keyword>
<keyword evidence="7" id="KW-1185">Reference proteome</keyword>
<name>A0ABW8Q0G7_9GAMM</name>
<dbReference type="InterPro" id="IPR050572">
    <property type="entry name" value="Fe-S_Ferredoxin"/>
</dbReference>
<dbReference type="InterPro" id="IPR017900">
    <property type="entry name" value="4Fe4S_Fe_S_CS"/>
</dbReference>
<dbReference type="SUPFAM" id="SSF54862">
    <property type="entry name" value="4Fe-4S ferredoxins"/>
    <property type="match status" value="1"/>
</dbReference>
<evidence type="ECO:0000256" key="1">
    <source>
        <dbReference type="ARBA" id="ARBA00022485"/>
    </source>
</evidence>
<feature type="domain" description="4Fe-4S ferredoxin-type" evidence="5">
    <location>
        <begin position="223"/>
        <end position="252"/>
    </location>
</feature>
<reference evidence="6 7" key="1">
    <citation type="submission" date="2024-02" db="EMBL/GenBank/DDBJ databases">
        <title>Marinospirillum sp. MEB 164 isolated from Lonar lake sediment.</title>
        <authorList>
            <person name="Joshi A."/>
            <person name="Thite S."/>
        </authorList>
    </citation>
    <scope>NUCLEOTIDE SEQUENCE [LARGE SCALE GENOMIC DNA]</scope>
    <source>
        <strain evidence="6 7">MEB164</strain>
    </source>
</reference>
<gene>
    <name evidence="6" type="ORF">V6U78_11360</name>
</gene>
<evidence type="ECO:0000313" key="7">
    <source>
        <dbReference type="Proteomes" id="UP001621714"/>
    </source>
</evidence>
<feature type="domain" description="4Fe-4S ferredoxin-type" evidence="5">
    <location>
        <begin position="427"/>
        <end position="456"/>
    </location>
</feature>